<evidence type="ECO:0000256" key="1">
    <source>
        <dbReference type="SAM" id="MobiDB-lite"/>
    </source>
</evidence>
<dbReference type="GO" id="GO:0006325">
    <property type="term" value="P:chromatin organization"/>
    <property type="evidence" value="ECO:0007669"/>
    <property type="project" value="TreeGrafter"/>
</dbReference>
<dbReference type="InterPro" id="IPR040031">
    <property type="entry name" value="Codanin-1"/>
</dbReference>
<dbReference type="GeneID" id="31362226"/>
<feature type="region of interest" description="Disordered" evidence="1">
    <location>
        <begin position="1"/>
        <end position="68"/>
    </location>
</feature>
<feature type="region of interest" description="Disordered" evidence="1">
    <location>
        <begin position="413"/>
        <end position="467"/>
    </location>
</feature>
<proteinExistence type="predicted"/>
<keyword evidence="3" id="KW-1185">Reference proteome</keyword>
<reference evidence="2 3" key="1">
    <citation type="journal article" date="2011" name="Genome Res.">
        <title>Phylogeny-wide analysis of social amoeba genomes highlights ancient origins for complex intercellular communication.</title>
        <authorList>
            <person name="Heidel A.J."/>
            <person name="Lawal H.M."/>
            <person name="Felder M."/>
            <person name="Schilde C."/>
            <person name="Helps N.R."/>
            <person name="Tunggal B."/>
            <person name="Rivero F."/>
            <person name="John U."/>
            <person name="Schleicher M."/>
            <person name="Eichinger L."/>
            <person name="Platzer M."/>
            <person name="Noegel A.A."/>
            <person name="Schaap P."/>
            <person name="Gloeckner G."/>
        </authorList>
    </citation>
    <scope>NUCLEOTIDE SEQUENCE [LARGE SCALE GENOMIC DNA]</scope>
    <source>
        <strain evidence="3">ATCC 26659 / Pp 5 / PN500</strain>
    </source>
</reference>
<feature type="compositionally biased region" description="Low complexity" evidence="1">
    <location>
        <begin position="1"/>
        <end position="18"/>
    </location>
</feature>
<feature type="compositionally biased region" description="Low complexity" evidence="1">
    <location>
        <begin position="638"/>
        <end position="657"/>
    </location>
</feature>
<evidence type="ECO:0000313" key="2">
    <source>
        <dbReference type="EMBL" id="EFA79925.1"/>
    </source>
</evidence>
<dbReference type="RefSeq" id="XP_020432045.1">
    <property type="nucleotide sequence ID" value="XM_020577597.1"/>
</dbReference>
<dbReference type="STRING" id="670386.D3BFL1"/>
<dbReference type="Proteomes" id="UP000001396">
    <property type="component" value="Unassembled WGS sequence"/>
</dbReference>
<feature type="compositionally biased region" description="Basic residues" evidence="1">
    <location>
        <begin position="122"/>
        <end position="138"/>
    </location>
</feature>
<comment type="caution">
    <text evidence="2">The sequence shown here is derived from an EMBL/GenBank/DDBJ whole genome shotgun (WGS) entry which is preliminary data.</text>
</comment>
<protein>
    <submittedName>
        <fullName evidence="2">Uncharacterized protein</fullName>
    </submittedName>
</protein>
<evidence type="ECO:0000313" key="3">
    <source>
        <dbReference type="Proteomes" id="UP000001396"/>
    </source>
</evidence>
<feature type="compositionally biased region" description="Low complexity" evidence="1">
    <location>
        <begin position="414"/>
        <end position="465"/>
    </location>
</feature>
<sequence length="1221" mass="136539">MGGSAAAAVLSSSSIDSSLNQWSQGAPDKMALLQKRMEQGSSNNNQSQQQQQQQQAQHQQQQQQSINTVNTTSTEKMKLLQSRMETPNSTPTPTSTHTSKPKKTVIPFGITSPSKHQNQHQQHQHQHQHQHHHTHSHNHSQQQQQHTMNINHNQQQQQQHHQQQQQSSTISLSSTLSHNTNTSSSSTTTASSSSSLAGLNNQYSRLMSFFGIREHFFLYFILAYDNHQFYHHLQSSLVEKITILQSCQCSNNHNHSDYHERVTHLKSLMRLLAFIYMLPTENYQKHSMALQSPSFAEITTRTGLLPPPFDVRAMLMSAISSESLAVAVPCVIEFVRMADNVTRETSYFQELINILKNIYMLPTIIPTATQPFFNYTSIFIQLELEQYFESSNQSPFNSTHIALPFAGSSMFSVGNSPTTGNTPRTPTTPSKNNNNNNNSNNNNNTPTSPTHTKTPSKSNSSTTNNLSAIDLNPNVGYSLLWSYPSNSYLQDIQRLLSESAEFANALATASAASSSTGSPGNLSESNTPVSSPSKQLLSNKRKQIVPVKKITPLASQPSGSDSSENSHLQNQLEWWFFWSHPGLAKLSNLLQDTLLPFFTEMIFNLSIPITIKLSNSYLEDNRKLVSPTSSPSKPAGATQQQQQQQDGGSTQQQQQQQPVESQSLIIEGSRLQELVISVQQRLRSQASEKVMLYCQNNVRSLISMLTPIDIDDSVLSVATSMISRRLMRQADSICLPEVLQKARVLAIEIIAKKQTVSLNKTSLQLLNMSMSDVTKNNQQNYTVVGVAQSHLAVLEEVLDLRGVCTKLEQYTEQISTLLDAEHQHLDDNDNLIAFALTPLEPKLLSDIMTALLKANSLLGIEVFGVIVENPSTQLKNTLPILFKLVVHLLSNIMMYEYKLNPPQLPPLPLDNNNLGNSTTTITTTTSSSSSSSIATTTTSLSSSQNTTVQQQQQQQQEVTMALEELQQPLPINRLTGHKLGGVFVDLIKKMVKLHSDFSVLIPQYLLSHSRVFTIVTQSSTFTLEWLHSYDWILLTLLQDNVIDCISIEGCWNNLFDRCFTFLIELSSASTSTSSSTSSSTEIIDNNNNNNIDNNSKLLQIQTLQSLLKVICEFIKLYHFHFQAQQQQLPIIITSTTTVITISEDTTTTTNNNNNNSNSSGNKHPYSKLDFNLCLESFLQRLMKIKSSDRFKSITDLSITIDQSIQYLNNQIQSIFKQQQQK</sequence>
<feature type="region of interest" description="Disordered" evidence="1">
    <location>
        <begin position="622"/>
        <end position="659"/>
    </location>
</feature>
<feature type="region of interest" description="Disordered" evidence="1">
    <location>
        <begin position="511"/>
        <end position="541"/>
    </location>
</feature>
<dbReference type="EMBL" id="ADBJ01000031">
    <property type="protein sequence ID" value="EFA79925.1"/>
    <property type="molecule type" value="Genomic_DNA"/>
</dbReference>
<gene>
    <name evidence="2" type="ORF">PPL_06745</name>
</gene>
<dbReference type="GO" id="GO:0005634">
    <property type="term" value="C:nucleus"/>
    <property type="evidence" value="ECO:0007669"/>
    <property type="project" value="TreeGrafter"/>
</dbReference>
<dbReference type="AlphaFoldDB" id="D3BFL1"/>
<feature type="compositionally biased region" description="Low complexity" evidence="1">
    <location>
        <begin position="86"/>
        <end position="98"/>
    </location>
</feature>
<feature type="region of interest" description="Disordered" evidence="1">
    <location>
        <begin position="81"/>
        <end position="196"/>
    </location>
</feature>
<dbReference type="InParanoid" id="D3BFL1"/>
<dbReference type="FunCoup" id="D3BFL1">
    <property type="interactions" value="624"/>
</dbReference>
<feature type="compositionally biased region" description="Polar residues" evidence="1">
    <location>
        <begin position="519"/>
        <end position="538"/>
    </location>
</feature>
<name>D3BFL1_HETP5</name>
<feature type="compositionally biased region" description="Low complexity" evidence="1">
    <location>
        <begin position="39"/>
        <end position="67"/>
    </location>
</feature>
<dbReference type="PANTHER" id="PTHR28678:SF1">
    <property type="entry name" value="CODANIN-1"/>
    <property type="match status" value="1"/>
</dbReference>
<accession>D3BFL1</accession>
<feature type="region of interest" description="Disordered" evidence="1">
    <location>
        <begin position="911"/>
        <end position="952"/>
    </location>
</feature>
<organism evidence="2 3">
    <name type="scientific">Heterostelium pallidum (strain ATCC 26659 / Pp 5 / PN500)</name>
    <name type="common">Cellular slime mold</name>
    <name type="synonym">Polysphondylium pallidum</name>
    <dbReference type="NCBI Taxonomy" id="670386"/>
    <lineage>
        <taxon>Eukaryota</taxon>
        <taxon>Amoebozoa</taxon>
        <taxon>Evosea</taxon>
        <taxon>Eumycetozoa</taxon>
        <taxon>Dictyostelia</taxon>
        <taxon>Acytosteliales</taxon>
        <taxon>Acytosteliaceae</taxon>
        <taxon>Heterostelium</taxon>
    </lineage>
</organism>
<dbReference type="PANTHER" id="PTHR28678">
    <property type="entry name" value="CODANIN-1"/>
    <property type="match status" value="1"/>
</dbReference>
<feature type="compositionally biased region" description="Low complexity" evidence="1">
    <location>
        <begin position="139"/>
        <end position="195"/>
    </location>
</feature>